<name>A0A4Y2QT33_ARAVE</name>
<evidence type="ECO:0000313" key="2">
    <source>
        <dbReference type="Proteomes" id="UP000499080"/>
    </source>
</evidence>
<keyword evidence="2" id="KW-1185">Reference proteome</keyword>
<dbReference type="Proteomes" id="UP000499080">
    <property type="component" value="Unassembled WGS sequence"/>
</dbReference>
<sequence>YSPLRSLLAIESPVRGAAIPTSQCNIFPLFEEIILRLGGEMSLLPPISQKNDFAEQEGISPCARDEGAQP</sequence>
<proteinExistence type="predicted"/>
<organism evidence="1 2">
    <name type="scientific">Araneus ventricosus</name>
    <name type="common">Orbweaver spider</name>
    <name type="synonym">Epeira ventricosa</name>
    <dbReference type="NCBI Taxonomy" id="182803"/>
    <lineage>
        <taxon>Eukaryota</taxon>
        <taxon>Metazoa</taxon>
        <taxon>Ecdysozoa</taxon>
        <taxon>Arthropoda</taxon>
        <taxon>Chelicerata</taxon>
        <taxon>Arachnida</taxon>
        <taxon>Araneae</taxon>
        <taxon>Araneomorphae</taxon>
        <taxon>Entelegynae</taxon>
        <taxon>Araneoidea</taxon>
        <taxon>Araneidae</taxon>
        <taxon>Araneus</taxon>
    </lineage>
</organism>
<reference evidence="1 2" key="1">
    <citation type="journal article" date="2019" name="Sci. Rep.">
        <title>Orb-weaving spider Araneus ventricosus genome elucidates the spidroin gene catalogue.</title>
        <authorList>
            <person name="Kono N."/>
            <person name="Nakamura H."/>
            <person name="Ohtoshi R."/>
            <person name="Moran D.A.P."/>
            <person name="Shinohara A."/>
            <person name="Yoshida Y."/>
            <person name="Fujiwara M."/>
            <person name="Mori M."/>
            <person name="Tomita M."/>
            <person name="Arakawa K."/>
        </authorList>
    </citation>
    <scope>NUCLEOTIDE SEQUENCE [LARGE SCALE GENOMIC DNA]</scope>
</reference>
<dbReference type="AlphaFoldDB" id="A0A4Y2QT33"/>
<comment type="caution">
    <text evidence="1">The sequence shown here is derived from an EMBL/GenBank/DDBJ whole genome shotgun (WGS) entry which is preliminary data.</text>
</comment>
<gene>
    <name evidence="1" type="ORF">AVEN_251070-2_1</name>
</gene>
<evidence type="ECO:0000313" key="1">
    <source>
        <dbReference type="EMBL" id="GBN66458.1"/>
    </source>
</evidence>
<accession>A0A4Y2QT33</accession>
<feature type="non-terminal residue" evidence="1">
    <location>
        <position position="1"/>
    </location>
</feature>
<dbReference type="EMBL" id="BGPR01014729">
    <property type="protein sequence ID" value="GBN66458.1"/>
    <property type="molecule type" value="Genomic_DNA"/>
</dbReference>
<protein>
    <submittedName>
        <fullName evidence="1">Uncharacterized protein</fullName>
    </submittedName>
</protein>